<evidence type="ECO:0000313" key="1">
    <source>
        <dbReference type="EMBL" id="MEI5907324.1"/>
    </source>
</evidence>
<keyword evidence="2" id="KW-1185">Reference proteome</keyword>
<evidence type="ECO:0000313" key="2">
    <source>
        <dbReference type="Proteomes" id="UP001312865"/>
    </source>
</evidence>
<reference evidence="1 2" key="1">
    <citation type="journal article" date="2018" name="J. Microbiol.">
        <title>Bacillus spongiae sp. nov., isolated from sponge of Jeju Island.</title>
        <authorList>
            <person name="Lee G.E."/>
            <person name="Im W.T."/>
            <person name="Park J.S."/>
        </authorList>
    </citation>
    <scope>NUCLEOTIDE SEQUENCE [LARGE SCALE GENOMIC DNA]</scope>
    <source>
        <strain evidence="1 2">135PIL107-10</strain>
    </source>
</reference>
<protein>
    <recommendedName>
        <fullName evidence="3">YodL-like protein</fullName>
    </recommendedName>
</protein>
<comment type="caution">
    <text evidence="1">The sequence shown here is derived from an EMBL/GenBank/DDBJ whole genome shotgun (WGS) entry which is preliminary data.</text>
</comment>
<name>A0ABU8HDW3_9BACI</name>
<gene>
    <name evidence="1" type="ORF">WAK64_09665</name>
</gene>
<organism evidence="1 2">
    <name type="scientific">Bacillus spongiae</name>
    <dbReference type="NCBI Taxonomy" id="2683610"/>
    <lineage>
        <taxon>Bacteria</taxon>
        <taxon>Bacillati</taxon>
        <taxon>Bacillota</taxon>
        <taxon>Bacilli</taxon>
        <taxon>Bacillales</taxon>
        <taxon>Bacillaceae</taxon>
        <taxon>Bacillus</taxon>
    </lineage>
</organism>
<dbReference type="Proteomes" id="UP001312865">
    <property type="component" value="Unassembled WGS sequence"/>
</dbReference>
<accession>A0ABU8HDW3</accession>
<sequence>MPLLEKLAIPQFVNKLYDITIFQTPHFGQKKGYLQVYRLKVKGSNHDDILYEVFRMFNVGDLIPKDYTARYIQTGDIIFIDEGKSGHHYYRLETGGWKSVNRVHIR</sequence>
<proteinExistence type="predicted"/>
<evidence type="ECO:0008006" key="3">
    <source>
        <dbReference type="Google" id="ProtNLM"/>
    </source>
</evidence>
<dbReference type="EMBL" id="JBBAXC010000006">
    <property type="protein sequence ID" value="MEI5907324.1"/>
    <property type="molecule type" value="Genomic_DNA"/>
</dbReference>